<comment type="subcellular location">
    <subcellularLocation>
        <location evidence="1">Nucleus</location>
    </subcellularLocation>
</comment>
<dbReference type="GeneID" id="120252983"/>
<keyword evidence="5" id="KW-0863">Zinc-finger</keyword>
<evidence type="ECO:0000256" key="9">
    <source>
        <dbReference type="ARBA" id="ARBA00023315"/>
    </source>
</evidence>
<proteinExistence type="inferred from homology"/>
<gene>
    <name evidence="14" type="primary">LOC120252983</name>
</gene>
<keyword evidence="7" id="KW-0539">Nucleus</keyword>
<evidence type="ECO:0000313" key="13">
    <source>
        <dbReference type="Proteomes" id="UP001515500"/>
    </source>
</evidence>
<dbReference type="PANTHER" id="PTHR45884:SF2">
    <property type="entry name" value="N-ACETYLTRANSFERASE ECO"/>
    <property type="match status" value="1"/>
</dbReference>
<comment type="similarity">
    <text evidence="2">Belongs to the acetyltransferase family. ECO subfamily.</text>
</comment>
<evidence type="ECO:0000256" key="6">
    <source>
        <dbReference type="ARBA" id="ARBA00022833"/>
    </source>
</evidence>
<dbReference type="InterPro" id="IPR028005">
    <property type="entry name" value="AcTrfase_ESCO_Znf_dom"/>
</dbReference>
<dbReference type="CDD" id="cd04301">
    <property type="entry name" value="NAT_SF"/>
    <property type="match status" value="1"/>
</dbReference>
<reference evidence="14" key="1">
    <citation type="submission" date="2025-08" db="UniProtKB">
        <authorList>
            <consortium name="RefSeq"/>
        </authorList>
    </citation>
    <scope>IDENTIFICATION</scope>
</reference>
<dbReference type="AlphaFoldDB" id="A0AB40AQW6"/>
<dbReference type="RefSeq" id="XP_039117139.1">
    <property type="nucleotide sequence ID" value="XM_039261205.1"/>
</dbReference>
<keyword evidence="9" id="KW-0012">Acyltransferase</keyword>
<dbReference type="GO" id="GO:0007064">
    <property type="term" value="P:mitotic sister chromatid cohesion"/>
    <property type="evidence" value="ECO:0007669"/>
    <property type="project" value="TreeGrafter"/>
</dbReference>
<evidence type="ECO:0000256" key="4">
    <source>
        <dbReference type="ARBA" id="ARBA00022723"/>
    </source>
</evidence>
<evidence type="ECO:0000256" key="10">
    <source>
        <dbReference type="SAM" id="MobiDB-lite"/>
    </source>
</evidence>
<dbReference type="Pfam" id="PF13878">
    <property type="entry name" value="zf-C2H2_3"/>
    <property type="match status" value="1"/>
</dbReference>
<evidence type="ECO:0000256" key="7">
    <source>
        <dbReference type="ARBA" id="ARBA00023242"/>
    </source>
</evidence>
<protein>
    <submittedName>
        <fullName evidence="14">Protein CHROMOSOME TRANSMISSION FIDELITY 7 isoform X1</fullName>
    </submittedName>
</protein>
<evidence type="ECO:0000256" key="3">
    <source>
        <dbReference type="ARBA" id="ARBA00022679"/>
    </source>
</evidence>
<dbReference type="Gene3D" id="3.40.630.30">
    <property type="match status" value="1"/>
</dbReference>
<evidence type="ECO:0000256" key="8">
    <source>
        <dbReference type="ARBA" id="ARBA00023306"/>
    </source>
</evidence>
<dbReference type="GO" id="GO:0000785">
    <property type="term" value="C:chromatin"/>
    <property type="evidence" value="ECO:0007669"/>
    <property type="project" value="TreeGrafter"/>
</dbReference>
<feature type="domain" description="N-acetyltransferase ESCO acetyl-transferase" evidence="12">
    <location>
        <begin position="257"/>
        <end position="325"/>
    </location>
</feature>
<dbReference type="GO" id="GO:0008270">
    <property type="term" value="F:zinc ion binding"/>
    <property type="evidence" value="ECO:0007669"/>
    <property type="project" value="UniProtKB-KW"/>
</dbReference>
<dbReference type="SUPFAM" id="SSF55729">
    <property type="entry name" value="Acyl-CoA N-acyltransferases (Nat)"/>
    <property type="match status" value="1"/>
</dbReference>
<dbReference type="PANTHER" id="PTHR45884">
    <property type="entry name" value="N-ACETYLTRANSFERASE ECO"/>
    <property type="match status" value="1"/>
</dbReference>
<dbReference type="Proteomes" id="UP001515500">
    <property type="component" value="Chromosome 25"/>
</dbReference>
<dbReference type="GO" id="GO:0061733">
    <property type="term" value="F:protein-lysine-acetyltransferase activity"/>
    <property type="evidence" value="ECO:0007669"/>
    <property type="project" value="TreeGrafter"/>
</dbReference>
<keyword evidence="6" id="KW-0862">Zinc</keyword>
<dbReference type="InterPro" id="IPR016181">
    <property type="entry name" value="Acyl_CoA_acyltransferase"/>
</dbReference>
<evidence type="ECO:0000256" key="2">
    <source>
        <dbReference type="ARBA" id="ARBA00005816"/>
    </source>
</evidence>
<evidence type="ECO:0000259" key="11">
    <source>
        <dbReference type="Pfam" id="PF13878"/>
    </source>
</evidence>
<accession>A0AB40AQW6</accession>
<sequence length="330" mass="37262">MMQPKISAFFKPSDPKSLEKCEHPESDLQRENEELNLKSAKSGSKIASANKILNKKRSYAQYHLELGQSDFLLHTCNVCGLMYAKGEEDDEKVHKEFHKEYYEGIRFKGWRNERVVAEHRNAGDRVLMVVDEDSPVQKRKVSLQSVLKFIEKELGFADGEILHKLCKAYLYISSHRIVGCLVAEPIKTAHKVIVSHPTAKNLSDTTEKSDSRRLNKTLLRFGDIGFNQEVIKKCKSTKSWETDQWVNGAILSEEKAVPALCGVRAIWVVPSHRRQGIGSKLLDAMRKSFCADKQLEHAECAFSSPTSAGHALATSYTHSMSFLIYMSGDV</sequence>
<evidence type="ECO:0000256" key="1">
    <source>
        <dbReference type="ARBA" id="ARBA00004123"/>
    </source>
</evidence>
<feature type="compositionally biased region" description="Basic and acidic residues" evidence="10">
    <location>
        <begin position="13"/>
        <end position="30"/>
    </location>
</feature>
<keyword evidence="4" id="KW-0479">Metal-binding</keyword>
<dbReference type="Pfam" id="PF13880">
    <property type="entry name" value="Acetyltransf_13"/>
    <property type="match status" value="1"/>
</dbReference>
<organism evidence="13 14">
    <name type="scientific">Dioscorea cayennensis subsp. rotundata</name>
    <name type="common">White Guinea yam</name>
    <name type="synonym">Dioscorea rotundata</name>
    <dbReference type="NCBI Taxonomy" id="55577"/>
    <lineage>
        <taxon>Eukaryota</taxon>
        <taxon>Viridiplantae</taxon>
        <taxon>Streptophyta</taxon>
        <taxon>Embryophyta</taxon>
        <taxon>Tracheophyta</taxon>
        <taxon>Spermatophyta</taxon>
        <taxon>Magnoliopsida</taxon>
        <taxon>Liliopsida</taxon>
        <taxon>Dioscoreales</taxon>
        <taxon>Dioscoreaceae</taxon>
        <taxon>Dioscorea</taxon>
    </lineage>
</organism>
<keyword evidence="8" id="KW-0131">Cell cycle</keyword>
<dbReference type="InterPro" id="IPR028009">
    <property type="entry name" value="ESCO_Acetyltransf_dom"/>
</dbReference>
<dbReference type="GO" id="GO:0005634">
    <property type="term" value="C:nucleus"/>
    <property type="evidence" value="ECO:0007669"/>
    <property type="project" value="UniProtKB-SubCell"/>
</dbReference>
<evidence type="ECO:0000259" key="12">
    <source>
        <dbReference type="Pfam" id="PF13880"/>
    </source>
</evidence>
<name>A0AB40AQW6_DIOCR</name>
<evidence type="ECO:0000256" key="5">
    <source>
        <dbReference type="ARBA" id="ARBA00022771"/>
    </source>
</evidence>
<keyword evidence="13" id="KW-1185">Reference proteome</keyword>
<feature type="region of interest" description="Disordered" evidence="10">
    <location>
        <begin position="1"/>
        <end position="30"/>
    </location>
</feature>
<evidence type="ECO:0000313" key="14">
    <source>
        <dbReference type="RefSeq" id="XP_039117139.1"/>
    </source>
</evidence>
<keyword evidence="3" id="KW-0808">Transferase</keyword>
<feature type="domain" description="N-acetyltransferase ESCO zinc-finger" evidence="11">
    <location>
        <begin position="61"/>
        <end position="99"/>
    </location>
</feature>